<dbReference type="CDD" id="cd19067">
    <property type="entry name" value="PfuEndoQ-like"/>
    <property type="match status" value="1"/>
</dbReference>
<proteinExistence type="predicted"/>
<dbReference type="InterPro" id="IPR010994">
    <property type="entry name" value="RuvA_2-like"/>
</dbReference>
<dbReference type="Pfam" id="PF13263">
    <property type="entry name" value="PHP_C"/>
    <property type="match status" value="1"/>
</dbReference>
<dbReference type="Gene3D" id="3.20.20.140">
    <property type="entry name" value="Metal-dependent hydrolases"/>
    <property type="match status" value="1"/>
</dbReference>
<gene>
    <name evidence="1" type="ORF">J7W16_08030</name>
</gene>
<dbReference type="Gene3D" id="1.10.150.20">
    <property type="entry name" value="5' to 3' exonuclease, C-terminal subdomain"/>
    <property type="match status" value="1"/>
</dbReference>
<dbReference type="SUPFAM" id="SSF89550">
    <property type="entry name" value="PHP domain-like"/>
    <property type="match status" value="1"/>
</dbReference>
<protein>
    <submittedName>
        <fullName evidence="1">TIGR00375 family protein</fullName>
    </submittedName>
</protein>
<comment type="caution">
    <text evidence="1">The sequence shown here is derived from an EMBL/GenBank/DDBJ whole genome shotgun (WGS) entry which is preliminary data.</text>
</comment>
<sequence>MTCLHSYVTDLHIHIGRTRSGAAVKITAAPSLTLENIINYAENIKGIDIIGVIDCHVKETLEEIKEYLADGEAYERKDGGVQFRRVTLFLGTEIEIYDENCHGPIHVLVFMPTIEAMELFSAWMSVRMKNPTLSSQRLYENGNNLQKKVKELNGLFIPAHIFTPFKSLFGKGVKSSLTEVFDPSMIDAVELGLSSDTSMAQIVTELESYPFLTNSDAHSLEKMGREYQFLRLDEPSFDEFRLALKGIGGREVETNFGLHPLLGKYYQSICADCQSKITKGACEACQSTKLIKGVSERILELPLHTPVRKRPPYIHQIPLEFIPKLGKKTLEKLRSHFQTDMNIIHSATEEELSKVVSPQIVRAIFSARKGELSIKTGGGGVYGKIIEKN</sequence>
<dbReference type="PANTHER" id="PTHR40084:SF1">
    <property type="entry name" value="PHOSPHOTRANSFERASE"/>
    <property type="match status" value="1"/>
</dbReference>
<dbReference type="PANTHER" id="PTHR40084">
    <property type="entry name" value="PHOSPHOHYDROLASE, PHP FAMILY"/>
    <property type="match status" value="1"/>
</dbReference>
<dbReference type="Proteomes" id="UP000678228">
    <property type="component" value="Unassembled WGS sequence"/>
</dbReference>
<organism evidence="1 2">
    <name type="scientific">Halalkalibacter suaedae</name>
    <dbReference type="NCBI Taxonomy" id="2822140"/>
    <lineage>
        <taxon>Bacteria</taxon>
        <taxon>Bacillati</taxon>
        <taxon>Bacillota</taxon>
        <taxon>Bacilli</taxon>
        <taxon>Bacillales</taxon>
        <taxon>Bacillaceae</taxon>
        <taxon>Halalkalibacter</taxon>
    </lineage>
</organism>
<accession>A0A940WV69</accession>
<dbReference type="EMBL" id="JAGKSQ010000003">
    <property type="protein sequence ID" value="MBP3951082.1"/>
    <property type="molecule type" value="Genomic_DNA"/>
</dbReference>
<name>A0A940WV69_9BACI</name>
<dbReference type="AlphaFoldDB" id="A0A940WV69"/>
<reference evidence="1" key="1">
    <citation type="submission" date="2021-03" db="EMBL/GenBank/DDBJ databases">
        <title>Bacillus suaedae sp. nov., isolated from Suaeda aralocaspica.</title>
        <authorList>
            <person name="Lei R.F.R."/>
        </authorList>
    </citation>
    <scope>NUCLEOTIDE SEQUENCE</scope>
    <source>
        <strain evidence="1">YZJH907-2</strain>
    </source>
</reference>
<evidence type="ECO:0000313" key="1">
    <source>
        <dbReference type="EMBL" id="MBP3951082.1"/>
    </source>
</evidence>
<dbReference type="SUPFAM" id="SSF47781">
    <property type="entry name" value="RuvA domain 2-like"/>
    <property type="match status" value="1"/>
</dbReference>
<evidence type="ECO:0000313" key="2">
    <source>
        <dbReference type="Proteomes" id="UP000678228"/>
    </source>
</evidence>
<dbReference type="InterPro" id="IPR016195">
    <property type="entry name" value="Pol/histidinol_Pase-like"/>
</dbReference>
<keyword evidence="2" id="KW-1185">Reference proteome</keyword>
<dbReference type="RefSeq" id="WP_210596786.1">
    <property type="nucleotide sequence ID" value="NZ_JAGKSQ010000003.1"/>
</dbReference>